<dbReference type="SUPFAM" id="SSF56112">
    <property type="entry name" value="Protein kinase-like (PK-like)"/>
    <property type="match status" value="1"/>
</dbReference>
<gene>
    <name evidence="10" type="ORF">E1N52_35050</name>
</gene>
<name>A0A4R5L3W9_9BURK</name>
<sequence>MPSSIRISSLNTASEGLPLSHAGGLATGFTHVDEEESIAIGKEVFGLNGSVVRFPTEKDDTFRFDGHDGRKWILKIANPNEDWDELSLQVELLAHLEQVAADLPVPRVSPSVKGAILPKVTTSSGEDRYVRLLSYMPGAPLAATTSTSQDREKIGELLAALRHACSTFSHPGDSRTLAWDVRHLSDLRHLLDYVDDRRHHAQIEMALERFKTIEPQLALCRTQVLHNDFNTSNIVVDPTDERFVTGIIDFGDTVRTAIAIDVSTALMNQLPGQLDDARQADFFGHGRDVLRGYLRGADLTDGELMLIPHLAMARVVTRALLTTWRARLFPQNSRYILRNTAAGWVQLEWFLERSFDEVSQLLLPTAR</sequence>
<dbReference type="Gene3D" id="3.90.1200.10">
    <property type="match status" value="1"/>
</dbReference>
<evidence type="ECO:0000256" key="3">
    <source>
        <dbReference type="ARBA" id="ARBA00022679"/>
    </source>
</evidence>
<accession>A0A4R5L3W9</accession>
<dbReference type="EC" id="2.7.1.81" evidence="7"/>
<keyword evidence="4 10" id="KW-0418">Kinase</keyword>
<organism evidence="10 11">
    <name type="scientific">Paraburkholderia guartelaensis</name>
    <dbReference type="NCBI Taxonomy" id="2546446"/>
    <lineage>
        <taxon>Bacteria</taxon>
        <taxon>Pseudomonadati</taxon>
        <taxon>Pseudomonadota</taxon>
        <taxon>Betaproteobacteria</taxon>
        <taxon>Burkholderiales</taxon>
        <taxon>Burkholderiaceae</taxon>
        <taxon>Paraburkholderia</taxon>
    </lineage>
</organism>
<comment type="function">
    <text evidence="6">Catalyzes the GTP-dependent phosphorylation of 5-hydroxy-L-lysine.</text>
</comment>
<dbReference type="EMBL" id="SMOD01000042">
    <property type="protein sequence ID" value="TDG03381.1"/>
    <property type="molecule type" value="Genomic_DNA"/>
</dbReference>
<dbReference type="Proteomes" id="UP000295606">
    <property type="component" value="Unassembled WGS sequence"/>
</dbReference>
<evidence type="ECO:0000256" key="6">
    <source>
        <dbReference type="ARBA" id="ARBA00037368"/>
    </source>
</evidence>
<keyword evidence="2" id="KW-0963">Cytoplasm</keyword>
<dbReference type="AlphaFoldDB" id="A0A4R5L3W9"/>
<dbReference type="OrthoDB" id="156345at2"/>
<evidence type="ECO:0000313" key="10">
    <source>
        <dbReference type="EMBL" id="TDG03381.1"/>
    </source>
</evidence>
<comment type="catalytic activity">
    <reaction evidence="5">
        <text>(5R)-5-hydroxy-L-lysine + GTP = (5R)-5-phosphooxy-L-lysine + GDP + H(+)</text>
        <dbReference type="Rhea" id="RHEA:19049"/>
        <dbReference type="ChEBI" id="CHEBI:15378"/>
        <dbReference type="ChEBI" id="CHEBI:37565"/>
        <dbReference type="ChEBI" id="CHEBI:57882"/>
        <dbReference type="ChEBI" id="CHEBI:58189"/>
        <dbReference type="ChEBI" id="CHEBI:58357"/>
        <dbReference type="EC" id="2.7.1.81"/>
    </reaction>
</comment>
<comment type="subcellular location">
    <subcellularLocation>
        <location evidence="1">Cytoplasm</location>
    </subcellularLocation>
</comment>
<dbReference type="InterPro" id="IPR011009">
    <property type="entry name" value="Kinase-like_dom_sf"/>
</dbReference>
<dbReference type="Pfam" id="PF01636">
    <property type="entry name" value="APH"/>
    <property type="match status" value="1"/>
</dbReference>
<keyword evidence="3" id="KW-0808">Transferase</keyword>
<evidence type="ECO:0000256" key="7">
    <source>
        <dbReference type="ARBA" id="ARBA00038873"/>
    </source>
</evidence>
<dbReference type="PANTHER" id="PTHR21064:SF1">
    <property type="entry name" value="HYDROXYLYSINE KINASE"/>
    <property type="match status" value="1"/>
</dbReference>
<dbReference type="InterPro" id="IPR050249">
    <property type="entry name" value="Pseudomonas-type_ThrB"/>
</dbReference>
<evidence type="ECO:0000256" key="1">
    <source>
        <dbReference type="ARBA" id="ARBA00004496"/>
    </source>
</evidence>
<evidence type="ECO:0000256" key="4">
    <source>
        <dbReference type="ARBA" id="ARBA00022777"/>
    </source>
</evidence>
<reference evidence="10 11" key="1">
    <citation type="submission" date="2019-03" db="EMBL/GenBank/DDBJ databases">
        <title>Paraburkholderia sp. isolated from native Mimosa gymnas in Guartela State Park, Brazil.</title>
        <authorList>
            <person name="Paulitsch F."/>
            <person name="Hungria M."/>
            <person name="Delamuta J.R.M."/>
            <person name="Ribeiro R.A."/>
            <person name="Dall'Agnol R."/>
            <person name="Silva J.S.B."/>
        </authorList>
    </citation>
    <scope>NUCLEOTIDE SEQUENCE [LARGE SCALE GENOMIC DNA]</scope>
    <source>
        <strain evidence="10 11">CNPSo 3008</strain>
    </source>
</reference>
<proteinExistence type="predicted"/>
<evidence type="ECO:0000313" key="11">
    <source>
        <dbReference type="Proteomes" id="UP000295606"/>
    </source>
</evidence>
<dbReference type="GO" id="GO:0005737">
    <property type="term" value="C:cytoplasm"/>
    <property type="evidence" value="ECO:0007669"/>
    <property type="project" value="UniProtKB-SubCell"/>
</dbReference>
<evidence type="ECO:0000256" key="5">
    <source>
        <dbReference type="ARBA" id="ARBA00036820"/>
    </source>
</evidence>
<dbReference type="InterPro" id="IPR002575">
    <property type="entry name" value="Aminoglycoside_PTrfase"/>
</dbReference>
<comment type="caution">
    <text evidence="10">The sequence shown here is derived from an EMBL/GenBank/DDBJ whole genome shotgun (WGS) entry which is preliminary data.</text>
</comment>
<dbReference type="GO" id="GO:0047992">
    <property type="term" value="F:hydroxylysine kinase activity"/>
    <property type="evidence" value="ECO:0007669"/>
    <property type="project" value="UniProtKB-EC"/>
</dbReference>
<evidence type="ECO:0000256" key="2">
    <source>
        <dbReference type="ARBA" id="ARBA00022490"/>
    </source>
</evidence>
<evidence type="ECO:0000259" key="9">
    <source>
        <dbReference type="Pfam" id="PF01636"/>
    </source>
</evidence>
<evidence type="ECO:0000256" key="8">
    <source>
        <dbReference type="ARBA" id="ARBA00040505"/>
    </source>
</evidence>
<dbReference type="PANTHER" id="PTHR21064">
    <property type="entry name" value="AMINOGLYCOSIDE PHOSPHOTRANSFERASE DOMAIN-CONTAINING PROTEIN-RELATED"/>
    <property type="match status" value="1"/>
</dbReference>
<protein>
    <recommendedName>
        <fullName evidence="8">Hydroxylysine kinase</fullName>
        <ecNumber evidence="7">2.7.1.81</ecNumber>
    </recommendedName>
</protein>
<feature type="domain" description="Aminoglycoside phosphotransferase" evidence="9">
    <location>
        <begin position="59"/>
        <end position="291"/>
    </location>
</feature>